<keyword evidence="2" id="KW-1185">Reference proteome</keyword>
<dbReference type="eggNOG" id="COG4639">
    <property type="taxonomic scope" value="Bacteria"/>
</dbReference>
<dbReference type="RefSeq" id="WP_037617783.1">
    <property type="nucleotide sequence ID" value="NZ_JABTYC020000012.1"/>
</dbReference>
<dbReference type="Proteomes" id="UP000030019">
    <property type="component" value="Unassembled WGS sequence"/>
</dbReference>
<dbReference type="InterPro" id="IPR027417">
    <property type="entry name" value="P-loop_NTPase"/>
</dbReference>
<evidence type="ECO:0000313" key="2">
    <source>
        <dbReference type="Proteomes" id="UP000030019"/>
    </source>
</evidence>
<organism evidence="1 2">
    <name type="scientific">Streptococcus sinensis</name>
    <dbReference type="NCBI Taxonomy" id="176090"/>
    <lineage>
        <taxon>Bacteria</taxon>
        <taxon>Bacillati</taxon>
        <taxon>Bacillota</taxon>
        <taxon>Bacilli</taxon>
        <taxon>Lactobacillales</taxon>
        <taxon>Streptococcaceae</taxon>
        <taxon>Streptococcus</taxon>
    </lineage>
</organism>
<dbReference type="NCBIfam" id="NF005255">
    <property type="entry name" value="PRK06762.2-2"/>
    <property type="match status" value="1"/>
</dbReference>
<accession>A0A0A0DER4</accession>
<dbReference type="EMBL" id="JPEN01000097">
    <property type="protein sequence ID" value="KGM36589.1"/>
    <property type="molecule type" value="Genomic_DNA"/>
</dbReference>
<protein>
    <recommendedName>
        <fullName evidence="3">Kinase</fullName>
    </recommendedName>
</protein>
<comment type="caution">
    <text evidence="1">The sequence shown here is derived from an EMBL/GenBank/DDBJ whole genome shotgun (WGS) entry which is preliminary data.</text>
</comment>
<evidence type="ECO:0008006" key="3">
    <source>
        <dbReference type="Google" id="ProtNLM"/>
    </source>
</evidence>
<proteinExistence type="predicted"/>
<evidence type="ECO:0000313" key="1">
    <source>
        <dbReference type="EMBL" id="KGM36589.1"/>
    </source>
</evidence>
<name>A0A0A0DER4_9STRE</name>
<sequence>MAQLVIIRGNSGSGKTSLAKKLQNHFGRGTLVISQDLVRREMLKEKVEPDNLSIFLTETIAHYGHEHDLLVIVEGFYETDIYGDMLERLRQLFDNKVFAYYYDLTFKETVRRHATRSKVAEFSPADMKCWWLDKDVLGWQEEILFTGDVTENYFVSDSFSLNYQFFKKN</sequence>
<dbReference type="Pfam" id="PF13671">
    <property type="entry name" value="AAA_33"/>
    <property type="match status" value="1"/>
</dbReference>
<gene>
    <name evidence="1" type="ORF">SSIN_1675</name>
</gene>
<dbReference type="AlphaFoldDB" id="A0A0A0DER4"/>
<dbReference type="NCBIfam" id="NF005253">
    <property type="entry name" value="PRK06762.1-4"/>
    <property type="match status" value="1"/>
</dbReference>
<dbReference type="Gene3D" id="3.40.50.300">
    <property type="entry name" value="P-loop containing nucleotide triphosphate hydrolases"/>
    <property type="match status" value="1"/>
</dbReference>
<dbReference type="STRING" id="176090.SSIN_1675"/>
<dbReference type="PATRIC" id="fig|176090.4.peg.1622"/>
<reference evidence="1 2" key="1">
    <citation type="submission" date="2014-06" db="EMBL/GenBank/DDBJ databases">
        <authorList>
            <person name="Teng J.L."/>
            <person name="Huang Y."/>
            <person name="Tse H."/>
            <person name="Lau S.K."/>
            <person name="Woo P.C."/>
        </authorList>
    </citation>
    <scope>NUCLEOTIDE SEQUENCE [LARGE SCALE GENOMIC DNA]</scope>
    <source>
        <strain evidence="1 2">HKU4</strain>
    </source>
</reference>
<dbReference type="SUPFAM" id="SSF52540">
    <property type="entry name" value="P-loop containing nucleoside triphosphate hydrolases"/>
    <property type="match status" value="1"/>
</dbReference>